<keyword evidence="6" id="KW-0472">Membrane</keyword>
<dbReference type="PANTHER" id="PTHR44337">
    <property type="entry name" value="CARCINOEMBRYONIC ANTIGEN-RELATED CELL ADHESION MOLECULE 8"/>
    <property type="match status" value="1"/>
</dbReference>
<keyword evidence="2" id="KW-1015">Disulfide bond</keyword>
<protein>
    <submittedName>
        <fullName evidence="8">Allergin-1</fullName>
    </submittedName>
</protein>
<dbReference type="InterPro" id="IPR003599">
    <property type="entry name" value="Ig_sub"/>
</dbReference>
<evidence type="ECO:0000256" key="5">
    <source>
        <dbReference type="SAM" id="MobiDB-lite"/>
    </source>
</evidence>
<evidence type="ECO:0000313" key="9">
    <source>
        <dbReference type="EMBL" id="KAI1232447.1"/>
    </source>
</evidence>
<organism evidence="8">
    <name type="scientific">Lamprotornis superbus</name>
    <dbReference type="NCBI Taxonomy" id="245042"/>
    <lineage>
        <taxon>Eukaryota</taxon>
        <taxon>Metazoa</taxon>
        <taxon>Chordata</taxon>
        <taxon>Craniata</taxon>
        <taxon>Vertebrata</taxon>
        <taxon>Euteleostomi</taxon>
        <taxon>Archelosauria</taxon>
        <taxon>Archosauria</taxon>
        <taxon>Dinosauria</taxon>
        <taxon>Saurischia</taxon>
        <taxon>Theropoda</taxon>
        <taxon>Coelurosauria</taxon>
        <taxon>Aves</taxon>
        <taxon>Neognathae</taxon>
        <taxon>Neoaves</taxon>
        <taxon>Telluraves</taxon>
        <taxon>Australaves</taxon>
        <taxon>Passeriformes</taxon>
        <taxon>Sturnidae</taxon>
        <taxon>Lamprotornis</taxon>
    </lineage>
</organism>
<dbReference type="Proteomes" id="UP000618051">
    <property type="component" value="Unassembled WGS sequence"/>
</dbReference>
<dbReference type="InterPro" id="IPR007110">
    <property type="entry name" value="Ig-like_dom"/>
</dbReference>
<sequence length="474" mass="52176">FKQRDVGYPKLGGHSDSDPASLLPVTHIQSTGAGQLSVTALPGNVTLCVQGSAAGSLDQELTSALVLDYCAMIGNYFKSTQMSQQIQKTTANGKEMLSNPKLVLVQGTLNVVMKQNVTLSCLSQPGSPPVRYTLFKHNQQVSALNRSDLSPALFPLTIGSASDVGEYKCKAEFNNSSGGKYSNSLSFTLIEPISKPVLSSPTSQAKKGQNVTLSCFSENGSLPITYLFFKGKQNISPQKTMQKREAAVIFLFIDSLSDFGTYKCKANNSFPNNTKYSNGFNFTLAEERSHSQPLIISLGLILLLLIIGFALAIPFFIIPLYKAKKFKSTRPSIGLISTVNAEDSENEVIYSEIEPVKPEEEYINFSVIRREEEKGNLEDPDLTENRCTTKSEQNCLQRNHGVHDNAETSSGKDVKENPFIQQPLSNAAGENKLFFPTNCSYIPMSLNSITYMARAYPRIREKDMGSAGWFLWTR</sequence>
<name>A0A835NVK1_9PASS</name>
<dbReference type="OrthoDB" id="9947088at2759"/>
<dbReference type="InterPro" id="IPR013783">
    <property type="entry name" value="Ig-like_fold"/>
</dbReference>
<feature type="domain" description="Ig-like" evidence="7">
    <location>
        <begin position="100"/>
        <end position="186"/>
    </location>
</feature>
<comment type="caution">
    <text evidence="8">The sequence shown here is derived from an EMBL/GenBank/DDBJ whole genome shotgun (WGS) entry which is preliminary data.</text>
</comment>
<evidence type="ECO:0000313" key="10">
    <source>
        <dbReference type="Proteomes" id="UP000618051"/>
    </source>
</evidence>
<dbReference type="PROSITE" id="PS50835">
    <property type="entry name" value="IG_LIKE"/>
    <property type="match status" value="2"/>
</dbReference>
<feature type="region of interest" description="Disordered" evidence="5">
    <location>
        <begin position="1"/>
        <end position="21"/>
    </location>
</feature>
<dbReference type="AlphaFoldDB" id="A0A835NVK1"/>
<reference evidence="9 10" key="2">
    <citation type="journal article" date="2021" name="J. Hered.">
        <title>Feather Gene Expression Elucidates the Developmental Basis of Plumage Iridescence in African Starlings.</title>
        <authorList>
            <person name="Rubenstein D.R."/>
            <person name="Corvelo A."/>
            <person name="MacManes M.D."/>
            <person name="Maia R."/>
            <person name="Narzisi G."/>
            <person name="Rousaki A."/>
            <person name="Vandenabeele P."/>
            <person name="Shawkey M.D."/>
            <person name="Solomon J."/>
        </authorList>
    </citation>
    <scope>NUCLEOTIDE SEQUENCE [LARGE SCALE GENOMIC DNA]</scope>
    <source>
        <strain evidence="9">SS15</strain>
    </source>
</reference>
<dbReference type="SUPFAM" id="SSF48726">
    <property type="entry name" value="Immunoglobulin"/>
    <property type="match status" value="1"/>
</dbReference>
<evidence type="ECO:0000256" key="1">
    <source>
        <dbReference type="ARBA" id="ARBA00022729"/>
    </source>
</evidence>
<evidence type="ECO:0000256" key="3">
    <source>
        <dbReference type="ARBA" id="ARBA00023180"/>
    </source>
</evidence>
<accession>A0A835NVK1</accession>
<feature type="compositionally biased region" description="Basic and acidic residues" evidence="5">
    <location>
        <begin position="1"/>
        <end position="17"/>
    </location>
</feature>
<feature type="transmembrane region" description="Helical" evidence="6">
    <location>
        <begin position="294"/>
        <end position="321"/>
    </location>
</feature>
<dbReference type="InterPro" id="IPR036179">
    <property type="entry name" value="Ig-like_dom_sf"/>
</dbReference>
<reference evidence="8" key="1">
    <citation type="submission" date="2020-10" db="EMBL/GenBank/DDBJ databases">
        <title>Feather gene expression reveals the developmental basis of iridescence in African starlings.</title>
        <authorList>
            <person name="Rubenstein D.R."/>
        </authorList>
    </citation>
    <scope>NUCLEOTIDE SEQUENCE</scope>
    <source>
        <strain evidence="8">SS15</strain>
        <tissue evidence="8">Liver</tissue>
    </source>
</reference>
<dbReference type="Pfam" id="PF13927">
    <property type="entry name" value="Ig_3"/>
    <property type="match status" value="1"/>
</dbReference>
<keyword evidence="3" id="KW-0325">Glycoprotein</keyword>
<evidence type="ECO:0000259" key="7">
    <source>
        <dbReference type="PROSITE" id="PS50835"/>
    </source>
</evidence>
<keyword evidence="6" id="KW-0812">Transmembrane</keyword>
<dbReference type="Pfam" id="PF17736">
    <property type="entry name" value="Ig_C17orf99"/>
    <property type="match status" value="1"/>
</dbReference>
<evidence type="ECO:0000256" key="6">
    <source>
        <dbReference type="SAM" id="Phobius"/>
    </source>
</evidence>
<dbReference type="Gene3D" id="2.60.40.10">
    <property type="entry name" value="Immunoglobulins"/>
    <property type="match status" value="2"/>
</dbReference>
<dbReference type="EMBL" id="JADDUC010000038">
    <property type="protein sequence ID" value="KAG0122211.1"/>
    <property type="molecule type" value="Genomic_DNA"/>
</dbReference>
<dbReference type="PANTHER" id="PTHR44337:SF20">
    <property type="entry name" value="CARCINOEMBRYONIC ANTIGEN-RELATED CELL ADHESION MOLECULE 5-RELATED"/>
    <property type="match status" value="1"/>
</dbReference>
<gene>
    <name evidence="9" type="ORF">IHE44_0006910</name>
    <name evidence="8" type="ORF">IHE44_009463</name>
</gene>
<dbReference type="EMBL" id="JADDUC020000022">
    <property type="protein sequence ID" value="KAI1232447.1"/>
    <property type="molecule type" value="Genomic_DNA"/>
</dbReference>
<evidence type="ECO:0000256" key="4">
    <source>
        <dbReference type="ARBA" id="ARBA00023319"/>
    </source>
</evidence>
<keyword evidence="10" id="KW-1185">Reference proteome</keyword>
<dbReference type="InterPro" id="IPR052598">
    <property type="entry name" value="IgSF_CEA-related"/>
</dbReference>
<reference evidence="9" key="3">
    <citation type="submission" date="2022-01" db="EMBL/GenBank/DDBJ databases">
        <authorList>
            <person name="Rubenstein D.R."/>
        </authorList>
    </citation>
    <scope>NUCLEOTIDE SEQUENCE</scope>
    <source>
        <strain evidence="9">SS15</strain>
        <tissue evidence="9">Liver</tissue>
    </source>
</reference>
<feature type="non-terminal residue" evidence="8">
    <location>
        <position position="474"/>
    </location>
</feature>
<keyword evidence="4" id="KW-0393">Immunoglobulin domain</keyword>
<keyword evidence="1" id="KW-0732">Signal</keyword>
<proteinExistence type="predicted"/>
<evidence type="ECO:0000313" key="8">
    <source>
        <dbReference type="EMBL" id="KAG0122211.1"/>
    </source>
</evidence>
<evidence type="ECO:0000256" key="2">
    <source>
        <dbReference type="ARBA" id="ARBA00023157"/>
    </source>
</evidence>
<dbReference type="SMART" id="SM00409">
    <property type="entry name" value="IG"/>
    <property type="match status" value="2"/>
</dbReference>
<keyword evidence="6" id="KW-1133">Transmembrane helix</keyword>
<feature type="domain" description="Ig-like" evidence="7">
    <location>
        <begin position="192"/>
        <end position="283"/>
    </location>
</feature>
<dbReference type="InterPro" id="IPR040878">
    <property type="entry name" value="IL-40-like_Ig"/>
</dbReference>